<organism evidence="1 2">
    <name type="scientific">Flavobacterium bomense</name>
    <dbReference type="NCBI Taxonomy" id="2497483"/>
    <lineage>
        <taxon>Bacteria</taxon>
        <taxon>Pseudomonadati</taxon>
        <taxon>Bacteroidota</taxon>
        <taxon>Flavobacteriia</taxon>
        <taxon>Flavobacteriales</taxon>
        <taxon>Flavobacteriaceae</taxon>
        <taxon>Flavobacterium</taxon>
    </lineage>
</organism>
<accession>A0A3S0PIK9</accession>
<proteinExistence type="predicted"/>
<sequence>MKYNFETLEEVLTAVMNSNFNRNFTSIIAMAYIFEEDDSILFNEENFKGLGFLFDFFNLEQFDLSDQEFKEIITNLLSLKGKINIVEIKKILYHKQLKLYEEKFNGNLISNETYKILLGKILE</sequence>
<dbReference type="EMBL" id="RYDJ01000009">
    <property type="protein sequence ID" value="RTZ04357.1"/>
    <property type="molecule type" value="Genomic_DNA"/>
</dbReference>
<dbReference type="AlphaFoldDB" id="A0A3S0PIK9"/>
<dbReference type="Proteomes" id="UP000280825">
    <property type="component" value="Unassembled WGS sequence"/>
</dbReference>
<reference evidence="1 2" key="1">
    <citation type="submission" date="2018-12" db="EMBL/GenBank/DDBJ databases">
        <title>Flavobacterium sp. nov., isolated from glacier ice.</title>
        <authorList>
            <person name="Liu Q."/>
            <person name="Xin Y.-H."/>
        </authorList>
    </citation>
    <scope>NUCLEOTIDE SEQUENCE [LARGE SCALE GENOMIC DNA]</scope>
    <source>
        <strain evidence="1 2">RB1N8</strain>
    </source>
</reference>
<name>A0A3S0PIK9_9FLAO</name>
<dbReference type="RefSeq" id="WP_126562121.1">
    <property type="nucleotide sequence ID" value="NZ_RYDJ01000009.1"/>
</dbReference>
<protein>
    <submittedName>
        <fullName evidence="1">Uncharacterized protein</fullName>
    </submittedName>
</protein>
<keyword evidence="2" id="KW-1185">Reference proteome</keyword>
<gene>
    <name evidence="1" type="ORF">EKL98_09220</name>
</gene>
<comment type="caution">
    <text evidence="1">The sequence shown here is derived from an EMBL/GenBank/DDBJ whole genome shotgun (WGS) entry which is preliminary data.</text>
</comment>
<evidence type="ECO:0000313" key="2">
    <source>
        <dbReference type="Proteomes" id="UP000280825"/>
    </source>
</evidence>
<evidence type="ECO:0000313" key="1">
    <source>
        <dbReference type="EMBL" id="RTZ04357.1"/>
    </source>
</evidence>